<dbReference type="InterPro" id="IPR002495">
    <property type="entry name" value="Glyco_trans_8"/>
</dbReference>
<dbReference type="SUPFAM" id="SSF53448">
    <property type="entry name" value="Nucleotide-diphospho-sugar transferases"/>
    <property type="match status" value="1"/>
</dbReference>
<dbReference type="AlphaFoldDB" id="A0A9W4TNC0"/>
<dbReference type="PANTHER" id="PTHR13778:SF47">
    <property type="entry name" value="LIPOPOLYSACCHARIDE 1,3-GALACTOSYLTRANSFERASE"/>
    <property type="match status" value="1"/>
</dbReference>
<reference evidence="5" key="1">
    <citation type="submission" date="2022-10" db="EMBL/GenBank/DDBJ databases">
        <authorList>
            <person name="Botero Cardona J."/>
        </authorList>
    </citation>
    <scope>NUCLEOTIDE SEQUENCE</scope>
    <source>
        <strain evidence="5">LMG 31819</strain>
        <strain evidence="6">R-53529</strain>
    </source>
</reference>
<dbReference type="Proteomes" id="UP001154259">
    <property type="component" value="Unassembled WGS sequence"/>
</dbReference>
<dbReference type="Gene3D" id="3.90.550.10">
    <property type="entry name" value="Spore Coat Polysaccharide Biosynthesis Protein SpsA, Chain A"/>
    <property type="match status" value="1"/>
</dbReference>
<dbReference type="PANTHER" id="PTHR13778">
    <property type="entry name" value="GLYCOSYLTRANSFERASE 8 DOMAIN-CONTAINING PROTEIN"/>
    <property type="match status" value="1"/>
</dbReference>
<gene>
    <name evidence="6" type="ORF">R53529_LOCUS1610</name>
    <name evidence="5" type="ORF">R53530_LOCUS1704</name>
</gene>
<name>A0A9W4TNC0_9PROT</name>
<keyword evidence="3" id="KW-0479">Metal-binding</keyword>
<evidence type="ECO:0000313" key="8">
    <source>
        <dbReference type="Proteomes" id="UP001154259"/>
    </source>
</evidence>
<organism evidence="5 7">
    <name type="scientific">Commensalibacter communis</name>
    <dbReference type="NCBI Taxonomy" id="2972786"/>
    <lineage>
        <taxon>Bacteria</taxon>
        <taxon>Pseudomonadati</taxon>
        <taxon>Pseudomonadota</taxon>
        <taxon>Alphaproteobacteria</taxon>
        <taxon>Acetobacterales</taxon>
        <taxon>Acetobacteraceae</taxon>
    </lineage>
</organism>
<proteinExistence type="predicted"/>
<keyword evidence="1" id="KW-0328">Glycosyltransferase</keyword>
<evidence type="ECO:0000259" key="4">
    <source>
        <dbReference type="Pfam" id="PF14393"/>
    </source>
</evidence>
<dbReference type="GO" id="GO:0016757">
    <property type="term" value="F:glycosyltransferase activity"/>
    <property type="evidence" value="ECO:0007669"/>
    <property type="project" value="UniProtKB-KW"/>
</dbReference>
<dbReference type="RefSeq" id="WP_271790041.1">
    <property type="nucleotide sequence ID" value="NZ_CAMXCJ010000009.1"/>
</dbReference>
<dbReference type="InterPro" id="IPR050748">
    <property type="entry name" value="Glycosyltrans_8_dom-fam"/>
</dbReference>
<accession>A0A9W4TNC0</accession>
<dbReference type="CDD" id="cd04194">
    <property type="entry name" value="GT8_A4GalT_like"/>
    <property type="match status" value="1"/>
</dbReference>
<dbReference type="EMBL" id="CAMXCM010000004">
    <property type="protein sequence ID" value="CAI3948968.1"/>
    <property type="molecule type" value="Genomic_DNA"/>
</dbReference>
<evidence type="ECO:0000313" key="7">
    <source>
        <dbReference type="Proteomes" id="UP001154255"/>
    </source>
</evidence>
<comment type="caution">
    <text evidence="5">The sequence shown here is derived from an EMBL/GenBank/DDBJ whole genome shotgun (WGS) entry which is preliminary data.</text>
</comment>
<protein>
    <submittedName>
        <fullName evidence="5 6">LPS:glycosyltransferase (RfaJ)</fullName>
    </submittedName>
</protein>
<dbReference type="Pfam" id="PF01501">
    <property type="entry name" value="Glyco_transf_8"/>
    <property type="match status" value="1"/>
</dbReference>
<evidence type="ECO:0000313" key="6">
    <source>
        <dbReference type="EMBL" id="CAI3949465.1"/>
    </source>
</evidence>
<sequence>MKKISLYVSYHNQCDLIKTNYFQPIQVGTAYSKPLYPSELNDAIGDNISLKNKSFCELTAQYWAWKNDLTSEYIGFCHYRRHFIFNPDNTTENNIYGVTPYDQMDQNYLKDVGYSDQDLEKFLDNIDVVAPEKWDVRNHYAKNNLDQYKNGPNLYIEDYYTCLDILRAKYPEYEESITSYNVSTDGYYTNMFIMKRDIFVHYSAWLFDILFELEKKLNLDNRDIQEYRVFGYISEWLLGIYLTQLRRDKKLNIVECRRTFVNNANTGNYQLTSQQPLAITNTTSTSQLDKIKKNYKKIVPIVTAFNENYAITGAALIQSIIENSDPTCFYDIYIIEGALSDTTKFNFHFMFRRLENFSLNIINVDHFFANKNLNLHAHFSKETYYRILIPTILPQYDKVVYLDADMVVNKDIQHLFDTDIGNNSIAAVKDYVMAGFIKFKIMCRDVCGGLTTEEYLKQYLGMKNPHNYAQAGVLIFNTKKFRKTGVDQDILQDMCKASYWFLDQDLLNKHLEGDIYYLDTQWNVLHGNGNVDSFYKKLPLPIMEDYFKARKDPWIIHFAGEQKPWFNPTADFASIFFYYLRNTPWKNNRTPTSYVPSNTEHRVEHKVEQIYINPNFTVREILKPFVNRFLPLGTKRRQLMYKLYIMARKKL</sequence>
<dbReference type="EMBL" id="CAMXCS010000003">
    <property type="protein sequence ID" value="CAI3949465.1"/>
    <property type="molecule type" value="Genomic_DNA"/>
</dbReference>
<dbReference type="Pfam" id="PF14393">
    <property type="entry name" value="DUF4422"/>
    <property type="match status" value="1"/>
</dbReference>
<dbReference type="GO" id="GO:0046872">
    <property type="term" value="F:metal ion binding"/>
    <property type="evidence" value="ECO:0007669"/>
    <property type="project" value="UniProtKB-KW"/>
</dbReference>
<dbReference type="InterPro" id="IPR025536">
    <property type="entry name" value="DUF4422"/>
</dbReference>
<evidence type="ECO:0000256" key="2">
    <source>
        <dbReference type="ARBA" id="ARBA00022679"/>
    </source>
</evidence>
<keyword evidence="8" id="KW-1185">Reference proteome</keyword>
<evidence type="ECO:0000313" key="5">
    <source>
        <dbReference type="EMBL" id="CAI3948968.1"/>
    </source>
</evidence>
<evidence type="ECO:0000256" key="3">
    <source>
        <dbReference type="ARBA" id="ARBA00022723"/>
    </source>
</evidence>
<keyword evidence="2" id="KW-0808">Transferase</keyword>
<dbReference type="Proteomes" id="UP001154255">
    <property type="component" value="Unassembled WGS sequence"/>
</dbReference>
<dbReference type="InterPro" id="IPR029044">
    <property type="entry name" value="Nucleotide-diphossugar_trans"/>
</dbReference>
<feature type="domain" description="DUF4422" evidence="4">
    <location>
        <begin position="6"/>
        <end position="244"/>
    </location>
</feature>
<evidence type="ECO:0000256" key="1">
    <source>
        <dbReference type="ARBA" id="ARBA00022676"/>
    </source>
</evidence>